<dbReference type="InParanoid" id="A0A2J6TTC3"/>
<feature type="transmembrane region" description="Helical" evidence="1">
    <location>
        <begin position="184"/>
        <end position="206"/>
    </location>
</feature>
<feature type="transmembrane region" description="Helical" evidence="1">
    <location>
        <begin position="160"/>
        <end position="178"/>
    </location>
</feature>
<proteinExistence type="predicted"/>
<evidence type="ECO:0000313" key="2">
    <source>
        <dbReference type="EMBL" id="PMD66257.1"/>
    </source>
</evidence>
<feature type="transmembrane region" description="Helical" evidence="1">
    <location>
        <begin position="100"/>
        <end position="117"/>
    </location>
</feature>
<dbReference type="EMBL" id="KZ613745">
    <property type="protein sequence ID" value="PMD66257.1"/>
    <property type="molecule type" value="Genomic_DNA"/>
</dbReference>
<protein>
    <submittedName>
        <fullName evidence="2">Uncharacterized protein</fullName>
    </submittedName>
</protein>
<reference evidence="2 3" key="1">
    <citation type="submission" date="2016-04" db="EMBL/GenBank/DDBJ databases">
        <title>A degradative enzymes factory behind the ericoid mycorrhizal symbiosis.</title>
        <authorList>
            <consortium name="DOE Joint Genome Institute"/>
            <person name="Martino E."/>
            <person name="Morin E."/>
            <person name="Grelet G."/>
            <person name="Kuo A."/>
            <person name="Kohler A."/>
            <person name="Daghino S."/>
            <person name="Barry K."/>
            <person name="Choi C."/>
            <person name="Cichocki N."/>
            <person name="Clum A."/>
            <person name="Copeland A."/>
            <person name="Hainaut M."/>
            <person name="Haridas S."/>
            <person name="Labutti K."/>
            <person name="Lindquist E."/>
            <person name="Lipzen A."/>
            <person name="Khouja H.-R."/>
            <person name="Murat C."/>
            <person name="Ohm R."/>
            <person name="Olson A."/>
            <person name="Spatafora J."/>
            <person name="Veneault-Fourrey C."/>
            <person name="Henrissat B."/>
            <person name="Grigoriev I."/>
            <person name="Martin F."/>
            <person name="Perotto S."/>
        </authorList>
    </citation>
    <scope>NUCLEOTIDE SEQUENCE [LARGE SCALE GENOMIC DNA]</scope>
    <source>
        <strain evidence="2 3">E</strain>
    </source>
</reference>
<dbReference type="OrthoDB" id="10364982at2759"/>
<keyword evidence="1" id="KW-1133">Transmembrane helix</keyword>
<keyword evidence="3" id="KW-1185">Reference proteome</keyword>
<keyword evidence="1" id="KW-0472">Membrane</keyword>
<keyword evidence="1" id="KW-0812">Transmembrane</keyword>
<feature type="transmembrane region" description="Helical" evidence="1">
    <location>
        <begin position="129"/>
        <end position="148"/>
    </location>
</feature>
<evidence type="ECO:0000313" key="3">
    <source>
        <dbReference type="Proteomes" id="UP000235371"/>
    </source>
</evidence>
<sequence>MATTSARYIPTVATIDAEEAANHHPELPNTVALQILEQTRNDAPRRWWPRRLLDMLSKRIRWRGTERRTELPLPATARSQSRFRHSARCRNGKHASSLRPLLYSAALSLIFGEQLFGNTNTPIGSFWMQLLRAISLVIWVLCYDIYITKCTPADMSDTRKTWFCTLTVVFALWLYLWLPQSPLVLLGIAVIITGSTAAAIQAQNLWDFWIETLLRLVSALSVRPSDRLNELTEEP</sequence>
<name>A0A2J6TTC3_9HELO</name>
<evidence type="ECO:0000256" key="1">
    <source>
        <dbReference type="SAM" id="Phobius"/>
    </source>
</evidence>
<dbReference type="GeneID" id="36587294"/>
<dbReference type="AlphaFoldDB" id="A0A2J6TTC3"/>
<accession>A0A2J6TTC3</accession>
<organism evidence="2 3">
    <name type="scientific">Hyaloscypha bicolor E</name>
    <dbReference type="NCBI Taxonomy" id="1095630"/>
    <lineage>
        <taxon>Eukaryota</taxon>
        <taxon>Fungi</taxon>
        <taxon>Dikarya</taxon>
        <taxon>Ascomycota</taxon>
        <taxon>Pezizomycotina</taxon>
        <taxon>Leotiomycetes</taxon>
        <taxon>Helotiales</taxon>
        <taxon>Hyaloscyphaceae</taxon>
        <taxon>Hyaloscypha</taxon>
        <taxon>Hyaloscypha bicolor</taxon>
    </lineage>
</organism>
<dbReference type="Proteomes" id="UP000235371">
    <property type="component" value="Unassembled WGS sequence"/>
</dbReference>
<gene>
    <name evidence="2" type="ORF">K444DRAFT_607692</name>
</gene>
<dbReference type="RefSeq" id="XP_024743161.1">
    <property type="nucleotide sequence ID" value="XM_024879217.1"/>
</dbReference>